<dbReference type="VEuPathDB" id="FungiDB:SPBR_06271"/>
<accession>A0A0C2IZU3</accession>
<reference evidence="2 3" key="1">
    <citation type="journal article" date="2014" name="BMC Genomics">
        <title>Comparative genomics of the major fungal agents of human and animal Sporotrichosis: Sporothrix schenckii and Sporothrix brasiliensis.</title>
        <authorList>
            <person name="Teixeira M.M."/>
            <person name="de Almeida L.G."/>
            <person name="Kubitschek-Barreira P."/>
            <person name="Alves F.L."/>
            <person name="Kioshima E.S."/>
            <person name="Abadio A.K."/>
            <person name="Fernandes L."/>
            <person name="Derengowski L.S."/>
            <person name="Ferreira K.S."/>
            <person name="Souza R.C."/>
            <person name="Ruiz J.C."/>
            <person name="de Andrade N.C."/>
            <person name="Paes H.C."/>
            <person name="Nicola A.M."/>
            <person name="Albuquerque P."/>
            <person name="Gerber A.L."/>
            <person name="Martins V.P."/>
            <person name="Peconick L.D."/>
            <person name="Neto A.V."/>
            <person name="Chaucanez C.B."/>
            <person name="Silva P.A."/>
            <person name="Cunha O.L."/>
            <person name="de Oliveira F.F."/>
            <person name="dos Santos T.C."/>
            <person name="Barros A.L."/>
            <person name="Soares M.A."/>
            <person name="de Oliveira L.M."/>
            <person name="Marini M.M."/>
            <person name="Villalobos-Duno H."/>
            <person name="Cunha M.M."/>
            <person name="de Hoog S."/>
            <person name="da Silveira J.F."/>
            <person name="Henrissat B."/>
            <person name="Nino-Vega G.A."/>
            <person name="Cisalpino P.S."/>
            <person name="Mora-Montes H.M."/>
            <person name="Almeida S.R."/>
            <person name="Stajich J.E."/>
            <person name="Lopes-Bezerra L.M."/>
            <person name="Vasconcelos A.T."/>
            <person name="Felipe M.S."/>
        </authorList>
    </citation>
    <scope>NUCLEOTIDE SEQUENCE [LARGE SCALE GENOMIC DNA]</scope>
    <source>
        <strain evidence="2 3">5110</strain>
    </source>
</reference>
<dbReference type="HOGENOM" id="CLU_2039580_0_0_1"/>
<dbReference type="Proteomes" id="UP000031575">
    <property type="component" value="Unassembled WGS sequence"/>
</dbReference>
<evidence type="ECO:0000313" key="2">
    <source>
        <dbReference type="EMBL" id="KIH94621.1"/>
    </source>
</evidence>
<organism evidence="2 3">
    <name type="scientific">Sporothrix brasiliensis 5110</name>
    <dbReference type="NCBI Taxonomy" id="1398154"/>
    <lineage>
        <taxon>Eukaryota</taxon>
        <taxon>Fungi</taxon>
        <taxon>Dikarya</taxon>
        <taxon>Ascomycota</taxon>
        <taxon>Pezizomycotina</taxon>
        <taxon>Sordariomycetes</taxon>
        <taxon>Sordariomycetidae</taxon>
        <taxon>Ophiostomatales</taxon>
        <taxon>Ophiostomataceae</taxon>
        <taxon>Sporothrix</taxon>
    </lineage>
</organism>
<dbReference type="EMBL" id="AWTV01000004">
    <property type="protein sequence ID" value="KIH94621.1"/>
    <property type="molecule type" value="Genomic_DNA"/>
</dbReference>
<dbReference type="AlphaFoldDB" id="A0A0C2IZU3"/>
<proteinExistence type="predicted"/>
<comment type="caution">
    <text evidence="2">The sequence shown here is derived from an EMBL/GenBank/DDBJ whole genome shotgun (WGS) entry which is preliminary data.</text>
</comment>
<dbReference type="RefSeq" id="XP_040622631.1">
    <property type="nucleotide sequence ID" value="XM_040764533.1"/>
</dbReference>
<feature type="region of interest" description="Disordered" evidence="1">
    <location>
        <begin position="76"/>
        <end position="102"/>
    </location>
</feature>
<dbReference type="OrthoDB" id="10462463at2759"/>
<protein>
    <submittedName>
        <fullName evidence="2">Uncharacterized protein</fullName>
    </submittedName>
</protein>
<gene>
    <name evidence="2" type="ORF">SPBR_06271</name>
</gene>
<keyword evidence="3" id="KW-1185">Reference proteome</keyword>
<dbReference type="GeneID" id="63679454"/>
<feature type="region of interest" description="Disordered" evidence="1">
    <location>
        <begin position="26"/>
        <end position="45"/>
    </location>
</feature>
<evidence type="ECO:0000313" key="3">
    <source>
        <dbReference type="Proteomes" id="UP000031575"/>
    </source>
</evidence>
<sequence length="124" mass="13892">MCYSGCYYYPCIHTPGAYSYGSGSTWSTSGYAGSSSTSSTSTGYPTIADEESLRWLRNRRRSRRTDDEVYNVSVRYRGGSRSGRSRSRSLLDSPSMSPGVLMPPTYYAFVPASSRRRLRVSVYE</sequence>
<feature type="compositionally biased region" description="Low complexity" evidence="1">
    <location>
        <begin position="26"/>
        <end position="44"/>
    </location>
</feature>
<name>A0A0C2IZU3_9PEZI</name>
<evidence type="ECO:0000256" key="1">
    <source>
        <dbReference type="SAM" id="MobiDB-lite"/>
    </source>
</evidence>